<sequence>MEDSQFLEGGWKFPPVRSGVAHPFPEEDCDEQDINQSVDTVLHSYLTERCIPFLNCESYYAFDDIRVRNAVLKDEIAFFVRCALLNSEPRIHVNEVQVIYFSEAGAMADIMICYTIRQTNSQHHHRFSFSFSELA</sequence>
<evidence type="ECO:0000313" key="2">
    <source>
        <dbReference type="Proteomes" id="UP000184608"/>
    </source>
</evidence>
<organism evidence="1 2">
    <name type="scientific">Vibrio aerogenes CECT 7868</name>
    <dbReference type="NCBI Taxonomy" id="1216006"/>
    <lineage>
        <taxon>Bacteria</taxon>
        <taxon>Pseudomonadati</taxon>
        <taxon>Pseudomonadota</taxon>
        <taxon>Gammaproteobacteria</taxon>
        <taxon>Vibrionales</taxon>
        <taxon>Vibrionaceae</taxon>
        <taxon>Vibrio</taxon>
    </lineage>
</organism>
<dbReference type="STRING" id="1216006.VA7868_03646"/>
<evidence type="ECO:0008006" key="3">
    <source>
        <dbReference type="Google" id="ProtNLM"/>
    </source>
</evidence>
<accession>A0A1M6AR92</accession>
<protein>
    <recommendedName>
        <fullName evidence="3">Gene 25-like lysozyme</fullName>
    </recommendedName>
</protein>
<gene>
    <name evidence="1" type="ORF">VA7868_03646</name>
</gene>
<evidence type="ECO:0000313" key="1">
    <source>
        <dbReference type="EMBL" id="SHI39000.1"/>
    </source>
</evidence>
<dbReference type="SUPFAM" id="SSF160719">
    <property type="entry name" value="gpW/gp25-like"/>
    <property type="match status" value="1"/>
</dbReference>
<dbReference type="RefSeq" id="WP_073605239.1">
    <property type="nucleotide sequence ID" value="NZ_FQXZ01000039.1"/>
</dbReference>
<dbReference type="OrthoDB" id="9802846at2"/>
<dbReference type="AlphaFoldDB" id="A0A1M6AR92"/>
<keyword evidence="2" id="KW-1185">Reference proteome</keyword>
<dbReference type="Proteomes" id="UP000184608">
    <property type="component" value="Unassembled WGS sequence"/>
</dbReference>
<dbReference type="Gene3D" id="3.10.450.40">
    <property type="match status" value="1"/>
</dbReference>
<dbReference type="EMBL" id="FQXZ01000039">
    <property type="protein sequence ID" value="SHI39000.1"/>
    <property type="molecule type" value="Genomic_DNA"/>
</dbReference>
<proteinExistence type="predicted"/>
<name>A0A1M6AR92_9VIBR</name>
<reference evidence="1 2" key="1">
    <citation type="submission" date="2016-11" db="EMBL/GenBank/DDBJ databases">
        <authorList>
            <person name="Jaros S."/>
            <person name="Januszkiewicz K."/>
            <person name="Wedrychowicz H."/>
        </authorList>
    </citation>
    <scope>NUCLEOTIDE SEQUENCE [LARGE SCALE GENOMIC DNA]</scope>
    <source>
        <strain evidence="1 2">CECT 7868</strain>
    </source>
</reference>